<proteinExistence type="predicted"/>
<sequence length="212" mass="23395">MAWDFFHGSAESSAERDIPLLFRYVEDRDIWRWALHQSKEVNAGASMAIPTPRPGKLVSPHKDFEKIRKVFEDGEAGVKRLAELGSVITRYEDSLVRRAVRSASKRRLKLAPEEVAYVVNSTVLASDIGNALAMRALKEDSEVSYALIASYQPRSKGWGISLRSLYGNPAAPNAADVSKIANKYGGGGHRAAAGMRANICDLESLFVEEEEK</sequence>
<evidence type="ECO:0000313" key="1">
    <source>
        <dbReference type="EMBL" id="CAD9707137.1"/>
    </source>
</evidence>
<accession>A0A7S2WUL1</accession>
<gene>
    <name evidence="1" type="ORF">RMAR1173_LOCUS18128</name>
</gene>
<dbReference type="AlphaFoldDB" id="A0A7S2WUL1"/>
<dbReference type="EMBL" id="HBHJ01027383">
    <property type="protein sequence ID" value="CAD9707137.1"/>
    <property type="molecule type" value="Transcribed_RNA"/>
</dbReference>
<dbReference type="SUPFAM" id="SSF64182">
    <property type="entry name" value="DHH phosphoesterases"/>
    <property type="match status" value="1"/>
</dbReference>
<protein>
    <recommendedName>
        <fullName evidence="2">DHHA1 domain-containing protein</fullName>
    </recommendedName>
</protein>
<dbReference type="InterPro" id="IPR038763">
    <property type="entry name" value="DHH_sf"/>
</dbReference>
<name>A0A7S2WUL1_9STRA</name>
<evidence type="ECO:0008006" key="2">
    <source>
        <dbReference type="Google" id="ProtNLM"/>
    </source>
</evidence>
<dbReference type="Gene3D" id="3.10.310.30">
    <property type="match status" value="1"/>
</dbReference>
<organism evidence="1">
    <name type="scientific">Rhizochromulina marina</name>
    <dbReference type="NCBI Taxonomy" id="1034831"/>
    <lineage>
        <taxon>Eukaryota</taxon>
        <taxon>Sar</taxon>
        <taxon>Stramenopiles</taxon>
        <taxon>Ochrophyta</taxon>
        <taxon>Dictyochophyceae</taxon>
        <taxon>Rhizochromulinales</taxon>
        <taxon>Rhizochromulina</taxon>
    </lineage>
</organism>
<reference evidence="1" key="1">
    <citation type="submission" date="2021-01" db="EMBL/GenBank/DDBJ databases">
        <authorList>
            <person name="Corre E."/>
            <person name="Pelletier E."/>
            <person name="Niang G."/>
            <person name="Scheremetjew M."/>
            <person name="Finn R."/>
            <person name="Kale V."/>
            <person name="Holt S."/>
            <person name="Cochrane G."/>
            <person name="Meng A."/>
            <person name="Brown T."/>
            <person name="Cohen L."/>
        </authorList>
    </citation>
    <scope>NUCLEOTIDE SEQUENCE</scope>
    <source>
        <strain evidence="1">CCMP1243</strain>
    </source>
</reference>